<dbReference type="FunFam" id="3.50.50.60:FF:000484">
    <property type="entry name" value="Glutathione reductase, mitochondrial"/>
    <property type="match status" value="1"/>
</dbReference>
<dbReference type="InterPro" id="IPR046952">
    <property type="entry name" value="GSHR/TRXR-like"/>
</dbReference>
<dbReference type="PRINTS" id="PR00368">
    <property type="entry name" value="FADPNR"/>
</dbReference>
<dbReference type="PRINTS" id="PR00411">
    <property type="entry name" value="PNDRDTASEI"/>
</dbReference>
<dbReference type="SUPFAM" id="SSF51905">
    <property type="entry name" value="FAD/NAD(P)-binding domain"/>
    <property type="match status" value="1"/>
</dbReference>
<dbReference type="CTD" id="2936"/>
<dbReference type="PIRSF" id="PIRSF000350">
    <property type="entry name" value="Mercury_reductase_MerA"/>
    <property type="match status" value="1"/>
</dbReference>
<dbReference type="InterPro" id="IPR036188">
    <property type="entry name" value="FAD/NAD-bd_sf"/>
</dbReference>
<feature type="disulfide bond" description="Redox-active" evidence="19">
    <location>
        <begin position="76"/>
        <end position="81"/>
    </location>
</feature>
<reference evidence="25" key="1">
    <citation type="submission" date="2025-08" db="UniProtKB">
        <authorList>
            <consortium name="RefSeq"/>
        </authorList>
    </citation>
    <scope>IDENTIFICATION</scope>
</reference>
<feature type="binding site" evidence="18">
    <location>
        <position position="295"/>
    </location>
    <ligand>
        <name>NAD(+)</name>
        <dbReference type="ChEBI" id="CHEBI:57540"/>
    </ligand>
</feature>
<evidence type="ECO:0000256" key="14">
    <source>
        <dbReference type="ARBA" id="ARBA00023284"/>
    </source>
</evidence>
<keyword evidence="8 21" id="KW-0521">NADP</keyword>
<dbReference type="Gene3D" id="3.50.50.60">
    <property type="entry name" value="FAD/NAD(P)-binding domain"/>
    <property type="match status" value="2"/>
</dbReference>
<dbReference type="GO" id="GO:0005739">
    <property type="term" value="C:mitochondrion"/>
    <property type="evidence" value="ECO:0007669"/>
    <property type="project" value="UniProtKB-SubCell"/>
</dbReference>
<keyword evidence="18" id="KW-0547">Nucleotide-binding</keyword>
<evidence type="ECO:0000256" key="3">
    <source>
        <dbReference type="ARBA" id="ARBA00007532"/>
    </source>
</evidence>
<dbReference type="GO" id="GO:0006749">
    <property type="term" value="P:glutathione metabolic process"/>
    <property type="evidence" value="ECO:0007669"/>
    <property type="project" value="InterPro"/>
</dbReference>
<evidence type="ECO:0000259" key="23">
    <source>
        <dbReference type="Pfam" id="PF07992"/>
    </source>
</evidence>
<dbReference type="InterPro" id="IPR004099">
    <property type="entry name" value="Pyr_nucl-diS_OxRdtase_dimer"/>
</dbReference>
<evidence type="ECO:0000256" key="5">
    <source>
        <dbReference type="ARBA" id="ARBA00022490"/>
    </source>
</evidence>
<sequence length="483" mass="52985">MYMCTRLVVNVVCGRIKLFASRHFWKRTFCSMPPVPKSFDYLVIGGGSGGIASARRAAEFGVSVGLIESGRLGGTCVNVGCVPKKVMFLTAMHSEYLHDQPDYGFDVDKKGFSWSMVKQKRDAYIKRLNGIYFGNLERSKVEYIKGLARFTDNRCVEVDGQLYTGKHIMIAAGGRPIIPDIPGSELGITSDGFFELEDLPKKTAVIGAGYIAVELAGILNDLGSDVSLFIRRQQALRTFDAMVSENVTETIKASGITLVTNSVSKSLVKAEDGTLTYETTAGVFSGFDCLIWAVGRSPNSDKLSLDKVGVEMDKDGNIVVDEYQNTNAPGIYALGDICGKALLTPVAIRAGRMLAHRLFDNKPDWKMNYSLIPTVVFSHPPIGTIGLTEAEAEAQYKRENLKIYTSAFNNMYFQMTERKERTKMKLICAGPEEKVVGLHMQGMGVDEMLQGFSVAITMGATKKDFDATVAIHPTAAEELVTMR</sequence>
<dbReference type="Pfam" id="PF07992">
    <property type="entry name" value="Pyr_redox_2"/>
    <property type="match status" value="1"/>
</dbReference>
<feature type="binding site" evidence="18">
    <location>
        <position position="85"/>
    </location>
    <ligand>
        <name>FAD</name>
        <dbReference type="ChEBI" id="CHEBI:57692"/>
    </ligand>
</feature>
<gene>
    <name evidence="25" type="primary">LOC110977829</name>
</gene>
<evidence type="ECO:0000256" key="2">
    <source>
        <dbReference type="ARBA" id="ARBA00004496"/>
    </source>
</evidence>
<comment type="function">
    <text evidence="16 21">Catalyzes the reduction of glutathione disulfide (GSSG) to reduced glutathione (GSH). Constitutes the major mechanism to maintain a high GSH:GSSG ratio in the cytosol.</text>
</comment>
<keyword evidence="7 18" id="KW-0274">FAD</keyword>
<comment type="similarity">
    <text evidence="3 20">Belongs to the class-I pyridine nucleotide-disulfide oxidoreductase family.</text>
</comment>
<keyword evidence="10" id="KW-0007">Acetylation</keyword>
<evidence type="ECO:0000256" key="7">
    <source>
        <dbReference type="ARBA" id="ARBA00022827"/>
    </source>
</evidence>
<dbReference type="NCBIfam" id="NF004776">
    <property type="entry name" value="PRK06116.1"/>
    <property type="match status" value="1"/>
</dbReference>
<evidence type="ECO:0000256" key="19">
    <source>
        <dbReference type="PIRSR" id="PIRSR000350-4"/>
    </source>
</evidence>
<dbReference type="RefSeq" id="XP_022087988.1">
    <property type="nucleotide sequence ID" value="XM_022232296.1"/>
</dbReference>
<dbReference type="EC" id="1.8.1.7" evidence="21"/>
<dbReference type="OrthoDB" id="5956163at2759"/>
<evidence type="ECO:0000256" key="8">
    <source>
        <dbReference type="ARBA" id="ARBA00022857"/>
    </source>
</evidence>
<evidence type="ECO:0000256" key="18">
    <source>
        <dbReference type="PIRSR" id="PIRSR000350-3"/>
    </source>
</evidence>
<keyword evidence="5 21" id="KW-0963">Cytoplasm</keyword>
<evidence type="ECO:0000256" key="20">
    <source>
        <dbReference type="RuleBase" id="RU003691"/>
    </source>
</evidence>
<evidence type="ECO:0000256" key="10">
    <source>
        <dbReference type="ARBA" id="ARBA00022990"/>
    </source>
</evidence>
<evidence type="ECO:0000256" key="4">
    <source>
        <dbReference type="ARBA" id="ARBA00011748"/>
    </source>
</evidence>
<dbReference type="GO" id="GO:0050660">
    <property type="term" value="F:flavin adenine dinucleotide binding"/>
    <property type="evidence" value="ECO:0007669"/>
    <property type="project" value="InterPro"/>
</dbReference>
<dbReference type="PANTHER" id="PTHR42737:SF2">
    <property type="entry name" value="GLUTATHIONE REDUCTASE"/>
    <property type="match status" value="1"/>
</dbReference>
<keyword evidence="13" id="KW-1015">Disulfide bond</keyword>
<dbReference type="OMA" id="MSKHYDY"/>
<dbReference type="InterPro" id="IPR006322">
    <property type="entry name" value="Glutathione_Rdtase_euk/bac"/>
</dbReference>
<keyword evidence="11 20" id="KW-0560">Oxidoreductase</keyword>
<feature type="domain" description="FAD/NAD(P)-binding" evidence="23">
    <location>
        <begin position="39"/>
        <end position="351"/>
    </location>
</feature>
<feature type="active site" description="Proton acceptor" evidence="17">
    <location>
        <position position="472"/>
    </location>
</feature>
<dbReference type="FunFam" id="3.30.390.30:FF:000003">
    <property type="entry name" value="Glutathione reductase"/>
    <property type="match status" value="1"/>
</dbReference>
<keyword evidence="9" id="KW-0809">Transit peptide</keyword>
<evidence type="ECO:0000256" key="17">
    <source>
        <dbReference type="PIRSR" id="PIRSR000350-2"/>
    </source>
</evidence>
<dbReference type="Proteomes" id="UP000694845">
    <property type="component" value="Unplaced"/>
</dbReference>
<evidence type="ECO:0000256" key="12">
    <source>
        <dbReference type="ARBA" id="ARBA00023128"/>
    </source>
</evidence>
<evidence type="ECO:0000313" key="24">
    <source>
        <dbReference type="Proteomes" id="UP000694845"/>
    </source>
</evidence>
<organism evidence="24 25">
    <name type="scientific">Acanthaster planci</name>
    <name type="common">Crown-of-thorns starfish</name>
    <dbReference type="NCBI Taxonomy" id="133434"/>
    <lineage>
        <taxon>Eukaryota</taxon>
        <taxon>Metazoa</taxon>
        <taxon>Echinodermata</taxon>
        <taxon>Eleutherozoa</taxon>
        <taxon>Asterozoa</taxon>
        <taxon>Asteroidea</taxon>
        <taxon>Valvatacea</taxon>
        <taxon>Valvatida</taxon>
        <taxon>Acanthasteridae</taxon>
        <taxon>Acanthaster</taxon>
    </lineage>
</organism>
<dbReference type="InterPro" id="IPR016156">
    <property type="entry name" value="FAD/NAD-linked_Rdtase_dimer_sf"/>
</dbReference>
<dbReference type="GO" id="GO:0005829">
    <property type="term" value="C:cytosol"/>
    <property type="evidence" value="ECO:0007669"/>
    <property type="project" value="TreeGrafter"/>
</dbReference>
<evidence type="ECO:0000256" key="6">
    <source>
        <dbReference type="ARBA" id="ARBA00022630"/>
    </source>
</evidence>
<dbReference type="Pfam" id="PF02852">
    <property type="entry name" value="Pyr_redox_dim"/>
    <property type="match status" value="1"/>
</dbReference>
<dbReference type="GeneID" id="110977829"/>
<accession>A0A8B7Y477</accession>
<evidence type="ECO:0000256" key="1">
    <source>
        <dbReference type="ARBA" id="ARBA00004173"/>
    </source>
</evidence>
<comment type="cofactor">
    <cofactor evidence="18">
        <name>FAD</name>
        <dbReference type="ChEBI" id="CHEBI:57692"/>
    </cofactor>
    <text evidence="18">Binds 1 FAD per subunit.</text>
</comment>
<comment type="subcellular location">
    <subcellularLocation>
        <location evidence="2 21">Cytoplasm</location>
    </subcellularLocation>
    <subcellularLocation>
        <location evidence="1">Mitochondrion</location>
    </subcellularLocation>
</comment>
<dbReference type="GO" id="GO:0004362">
    <property type="term" value="F:glutathione-disulfide reductase (NADPH) activity"/>
    <property type="evidence" value="ECO:0007669"/>
    <property type="project" value="UniProtKB-EC"/>
</dbReference>
<protein>
    <recommendedName>
        <fullName evidence="21">Glutathione reductase</fullName>
        <ecNumber evidence="21">1.8.1.7</ecNumber>
    </recommendedName>
</protein>
<keyword evidence="14 20" id="KW-0676">Redox-active center</keyword>
<evidence type="ECO:0000259" key="22">
    <source>
        <dbReference type="Pfam" id="PF02852"/>
    </source>
</evidence>
<dbReference type="GO" id="GO:0045454">
    <property type="term" value="P:cell redox homeostasis"/>
    <property type="evidence" value="ECO:0007669"/>
    <property type="project" value="InterPro"/>
</dbReference>
<keyword evidence="24" id="KW-1185">Reference proteome</keyword>
<dbReference type="GO" id="GO:0034599">
    <property type="term" value="P:cellular response to oxidative stress"/>
    <property type="evidence" value="ECO:0007669"/>
    <property type="project" value="TreeGrafter"/>
</dbReference>
<dbReference type="AlphaFoldDB" id="A0A8B7Y477"/>
<evidence type="ECO:0000256" key="11">
    <source>
        <dbReference type="ARBA" id="ARBA00023002"/>
    </source>
</evidence>
<dbReference type="InterPro" id="IPR023753">
    <property type="entry name" value="FAD/NAD-binding_dom"/>
</dbReference>
<dbReference type="FunFam" id="3.50.50.60:FF:000671">
    <property type="entry name" value="Thioredoxin reductase 2, tandem duplicate 1"/>
    <property type="match status" value="1"/>
</dbReference>
<name>A0A8B7Y477_ACAPL</name>
<evidence type="ECO:0000256" key="9">
    <source>
        <dbReference type="ARBA" id="ARBA00022946"/>
    </source>
</evidence>
<keyword evidence="18" id="KW-0520">NAD</keyword>
<feature type="binding site" evidence="18">
    <location>
        <position position="336"/>
    </location>
    <ligand>
        <name>FAD</name>
        <dbReference type="ChEBI" id="CHEBI:57692"/>
    </ligand>
</feature>
<feature type="binding site" evidence="18">
    <location>
        <begin position="207"/>
        <end position="214"/>
    </location>
    <ligand>
        <name>NAD(+)</name>
        <dbReference type="ChEBI" id="CHEBI:57540"/>
    </ligand>
</feature>
<dbReference type="InterPro" id="IPR001100">
    <property type="entry name" value="Pyr_nuc-diS_OxRdtase"/>
</dbReference>
<evidence type="ECO:0000256" key="15">
    <source>
        <dbReference type="ARBA" id="ARBA00049142"/>
    </source>
</evidence>
<evidence type="ECO:0000313" key="25">
    <source>
        <dbReference type="RefSeq" id="XP_022087988.1"/>
    </source>
</evidence>
<dbReference type="NCBIfam" id="TIGR01421">
    <property type="entry name" value="gluta_reduc_1"/>
    <property type="match status" value="1"/>
</dbReference>
<dbReference type="Gene3D" id="3.30.390.30">
    <property type="match status" value="1"/>
</dbReference>
<dbReference type="PROSITE" id="PS00076">
    <property type="entry name" value="PYRIDINE_REDOX_1"/>
    <property type="match status" value="1"/>
</dbReference>
<dbReference type="PANTHER" id="PTHR42737">
    <property type="entry name" value="GLUTATHIONE REDUCTASE"/>
    <property type="match status" value="1"/>
</dbReference>
<dbReference type="KEGG" id="aplc:110977829"/>
<evidence type="ECO:0000256" key="13">
    <source>
        <dbReference type="ARBA" id="ARBA00023157"/>
    </source>
</evidence>
<keyword evidence="6 20" id="KW-0285">Flavoprotein</keyword>
<comment type="catalytic activity">
    <reaction evidence="15 21">
        <text>2 glutathione + NADP(+) = glutathione disulfide + NADPH + H(+)</text>
        <dbReference type="Rhea" id="RHEA:11740"/>
        <dbReference type="ChEBI" id="CHEBI:15378"/>
        <dbReference type="ChEBI" id="CHEBI:57783"/>
        <dbReference type="ChEBI" id="CHEBI:57925"/>
        <dbReference type="ChEBI" id="CHEBI:58297"/>
        <dbReference type="ChEBI" id="CHEBI:58349"/>
        <dbReference type="EC" id="1.8.1.7"/>
    </reaction>
</comment>
<keyword evidence="12" id="KW-0496">Mitochondrion</keyword>
<comment type="subunit">
    <text evidence="4">Homodimer; disulfide-linked.</text>
</comment>
<dbReference type="SUPFAM" id="SSF55424">
    <property type="entry name" value="FAD/NAD-linked reductases, dimerisation (C-terminal) domain"/>
    <property type="match status" value="1"/>
</dbReference>
<proteinExistence type="inferred from homology"/>
<evidence type="ECO:0000256" key="16">
    <source>
        <dbReference type="ARBA" id="ARBA00056905"/>
    </source>
</evidence>
<evidence type="ECO:0000256" key="21">
    <source>
        <dbReference type="RuleBase" id="RU365016"/>
    </source>
</evidence>
<dbReference type="InterPro" id="IPR012999">
    <property type="entry name" value="Pyr_OxRdtase_I_AS"/>
</dbReference>
<feature type="domain" description="Pyridine nucleotide-disulphide oxidoreductase dimerisation" evidence="22">
    <location>
        <begin position="372"/>
        <end position="482"/>
    </location>
</feature>
<dbReference type="GO" id="GO:0050661">
    <property type="term" value="F:NADP binding"/>
    <property type="evidence" value="ECO:0007669"/>
    <property type="project" value="InterPro"/>
</dbReference>